<dbReference type="InterPro" id="IPR016130">
    <property type="entry name" value="Tyr_Pase_AS"/>
</dbReference>
<evidence type="ECO:0000256" key="8">
    <source>
        <dbReference type="ARBA" id="ARBA00023136"/>
    </source>
</evidence>
<dbReference type="SMART" id="SM00060">
    <property type="entry name" value="FN3"/>
    <property type="match status" value="6"/>
</dbReference>
<keyword evidence="5" id="KW-0378">Hydrolase</keyword>
<keyword evidence="9" id="KW-0325">Glycoprotein</keyword>
<dbReference type="InterPro" id="IPR013783">
    <property type="entry name" value="Ig-like_fold"/>
</dbReference>
<dbReference type="GO" id="GO:0016020">
    <property type="term" value="C:membrane"/>
    <property type="evidence" value="ECO:0007669"/>
    <property type="project" value="UniProtKB-SubCell"/>
</dbReference>
<evidence type="ECO:0000259" key="12">
    <source>
        <dbReference type="PROSITE" id="PS50056"/>
    </source>
</evidence>
<dbReference type="Pfam" id="PF00041">
    <property type="entry name" value="fn3"/>
    <property type="match status" value="6"/>
</dbReference>
<reference evidence="14" key="3">
    <citation type="submission" date="2025-09" db="UniProtKB">
        <authorList>
            <consortium name="Ensembl"/>
        </authorList>
    </citation>
    <scope>IDENTIFICATION</scope>
</reference>
<evidence type="ECO:0000259" key="13">
    <source>
        <dbReference type="PROSITE" id="PS50853"/>
    </source>
</evidence>
<dbReference type="PROSITE" id="PS50056">
    <property type="entry name" value="TYR_PHOSPHATASE_2"/>
    <property type="match status" value="1"/>
</dbReference>
<organism evidence="14 15">
    <name type="scientific">Oncorhynchus mykiss</name>
    <name type="common">Rainbow trout</name>
    <name type="synonym">Salmo gairdneri</name>
    <dbReference type="NCBI Taxonomy" id="8022"/>
    <lineage>
        <taxon>Eukaryota</taxon>
        <taxon>Metazoa</taxon>
        <taxon>Chordata</taxon>
        <taxon>Craniata</taxon>
        <taxon>Vertebrata</taxon>
        <taxon>Euteleostomi</taxon>
        <taxon>Actinopterygii</taxon>
        <taxon>Neopterygii</taxon>
        <taxon>Teleostei</taxon>
        <taxon>Protacanthopterygii</taxon>
        <taxon>Salmoniformes</taxon>
        <taxon>Salmonidae</taxon>
        <taxon>Salmoninae</taxon>
        <taxon>Oncorhynchus</taxon>
    </lineage>
</organism>
<feature type="domain" description="Tyrosine-protein phosphatase" evidence="11">
    <location>
        <begin position="629"/>
        <end position="885"/>
    </location>
</feature>
<protein>
    <recommendedName>
        <fullName evidence="2">protein-tyrosine-phosphatase</fullName>
        <ecNumber evidence="2">3.1.3.48</ecNumber>
    </recommendedName>
</protein>
<dbReference type="CDD" id="cd00063">
    <property type="entry name" value="FN3"/>
    <property type="match status" value="6"/>
</dbReference>
<keyword evidence="4" id="KW-0732">Signal</keyword>
<dbReference type="InterPro" id="IPR029021">
    <property type="entry name" value="Prot-tyrosine_phosphatase-like"/>
</dbReference>
<evidence type="ECO:0000256" key="6">
    <source>
        <dbReference type="ARBA" id="ARBA00022912"/>
    </source>
</evidence>
<evidence type="ECO:0000313" key="15">
    <source>
        <dbReference type="Proteomes" id="UP000694395"/>
    </source>
</evidence>
<name>A0A8C7VYX9_ONCMY</name>
<dbReference type="Ensembl" id="ENSOMYT00000062204.2">
    <property type="protein sequence ID" value="ENSOMYP00000057131.2"/>
    <property type="gene ID" value="ENSOMYG00000026249.2"/>
</dbReference>
<reference evidence="14" key="1">
    <citation type="submission" date="2020-07" db="EMBL/GenBank/DDBJ databases">
        <title>A long reads based de novo assembly of the rainbow trout Arlee double haploid line genome.</title>
        <authorList>
            <person name="Gao G."/>
            <person name="Palti Y."/>
        </authorList>
    </citation>
    <scope>NUCLEOTIDE SEQUENCE [LARGE SCALE GENOMIC DNA]</scope>
</reference>
<dbReference type="Pfam" id="PF00102">
    <property type="entry name" value="Y_phosphatase"/>
    <property type="match status" value="1"/>
</dbReference>
<dbReference type="FunFam" id="3.90.190.10:FF:000009">
    <property type="entry name" value="Receptor-type tyrosine-protein phosphatase beta"/>
    <property type="match status" value="1"/>
</dbReference>
<dbReference type="GO" id="GO:0004725">
    <property type="term" value="F:protein tyrosine phosphatase activity"/>
    <property type="evidence" value="ECO:0007669"/>
    <property type="project" value="UniProtKB-EC"/>
</dbReference>
<dbReference type="InterPro" id="IPR000242">
    <property type="entry name" value="PTP_cat"/>
</dbReference>
<evidence type="ECO:0000256" key="1">
    <source>
        <dbReference type="ARBA" id="ARBA00004479"/>
    </source>
</evidence>
<keyword evidence="6" id="KW-0904">Protein phosphatase</keyword>
<dbReference type="InterPro" id="IPR050713">
    <property type="entry name" value="RTP_Phos/Ushers"/>
</dbReference>
<feature type="domain" description="Fibronectin type-III" evidence="13">
    <location>
        <begin position="498"/>
        <end position="593"/>
    </location>
</feature>
<dbReference type="PANTHER" id="PTHR46957:SF5">
    <property type="entry name" value="PROTEIN-TYROSINE-PHOSPHATASE"/>
    <property type="match status" value="1"/>
</dbReference>
<dbReference type="Gene3D" id="3.90.190.10">
    <property type="entry name" value="Protein tyrosine phosphatase superfamily"/>
    <property type="match status" value="1"/>
</dbReference>
<evidence type="ECO:0000256" key="2">
    <source>
        <dbReference type="ARBA" id="ARBA00013064"/>
    </source>
</evidence>
<dbReference type="InterPro" id="IPR036116">
    <property type="entry name" value="FN3_sf"/>
</dbReference>
<evidence type="ECO:0000313" key="14">
    <source>
        <dbReference type="Ensembl" id="ENSOMYP00000057131.2"/>
    </source>
</evidence>
<dbReference type="PRINTS" id="PR00700">
    <property type="entry name" value="PRTYPHPHTASE"/>
</dbReference>
<dbReference type="AlphaFoldDB" id="A0A8C7VYX9"/>
<evidence type="ECO:0000259" key="11">
    <source>
        <dbReference type="PROSITE" id="PS50055"/>
    </source>
</evidence>
<keyword evidence="3" id="KW-0812">Transmembrane</keyword>
<proteinExistence type="predicted"/>
<dbReference type="GO" id="GO:0043235">
    <property type="term" value="C:receptor complex"/>
    <property type="evidence" value="ECO:0007669"/>
    <property type="project" value="TreeGrafter"/>
</dbReference>
<dbReference type="SUPFAM" id="SSF49265">
    <property type="entry name" value="Fibronectin type III"/>
    <property type="match status" value="3"/>
</dbReference>
<feature type="domain" description="Fibronectin type-III" evidence="13">
    <location>
        <begin position="114"/>
        <end position="201"/>
    </location>
</feature>
<dbReference type="InterPro" id="IPR000387">
    <property type="entry name" value="Tyr_Pase_dom"/>
</dbReference>
<sequence>MVITMNNNDSGDLFPKYNFLARTEPAVIRNLTVTEITTSSVSLSWIEPLGNSSFYRVEWTNGSRDMNTTTNETAFNVPELTAGVKYTFRVTAVAGDEMTEGKNISVSLFTKPEVIRNLTVTEITTSSVSLSWIEPLGNSSFYRVEWTNGSRDMNTTTNVTAFNVTELTAGVKYTFRVTAVAGDNITEGKAQEKALFTSKPFHWNGRVRSSFFFGIKSVIQWCVLLPKCTFLACTEPEVIRNLSVSEITTSSVSLSWIEPLGNRSFYRVEWTGGSRDMNTTTNETALNVTELTAGVKYTFRVTAVAGDEMTEGKNISVSLFTKPEVIRNLTVTEITTSSVFLNWTEPFGNRSFFRIEWTDGNTSGSQNTPETSFNVTALTPGVQYFFTVTAVAGDNTTVGQSKTVSKYTKPAVVRNLFVSEITTSSVYLNWTQPEGNSFFYRVKWTGASISQNVPKTFTTITGLTAGVQYIFTVSAVAGDNTTVGEDSQIITLTRPQSVIRLIEAGITTTSVTLVWFQPESKPGYTFRVEVTNQSVTTNTTMKTITGVQSGSNYTTNITGLQSGSNYTFTVTTLTGDGTMATPVTHCRLVSHVFVLMLVSCVSMSRSVAVRVEDYEAYYKRQKADSNCGFAEEFEDLKPVGTAQAKTSAMAMENKSKNRYNNVLPYESSRVKLSIHGSPFDDYINSNYIPGYNSRKEFIAAQGPLPVTVNEFWRMIWEKNVQTLVMLTRCNEQGRVKCEKYWPSETKHFQNITVTTTSEIPLEDWTIRDFDVKNVRTAETRSVRHFHFTAWPDHGVPETTELLINFRHLVREHMDQYSRHSPTVVHCSAGVGRTGTFIAIDRLIFQIERDSMVDVYGTIHDLRMHRPLMVQTEDQYLFLNQCAIDIIRSRTGTNVDLIYQNTAALTIYENVEPRKDTAKNGYHNT</sequence>
<keyword evidence="7" id="KW-1133">Transmembrane helix</keyword>
<accession>A0A8C7VYX9</accession>
<evidence type="ECO:0000256" key="4">
    <source>
        <dbReference type="ARBA" id="ARBA00022729"/>
    </source>
</evidence>
<feature type="domain" description="Fibronectin type-III" evidence="13">
    <location>
        <begin position="412"/>
        <end position="497"/>
    </location>
</feature>
<dbReference type="InterPro" id="IPR003961">
    <property type="entry name" value="FN3_dom"/>
</dbReference>
<feature type="domain" description="Fibronectin type-III" evidence="13">
    <location>
        <begin position="327"/>
        <end position="411"/>
    </location>
</feature>
<dbReference type="PROSITE" id="PS50853">
    <property type="entry name" value="FN3"/>
    <property type="match status" value="6"/>
</dbReference>
<dbReference type="Proteomes" id="UP000694395">
    <property type="component" value="Chromosome 30"/>
</dbReference>
<dbReference type="SMART" id="SM00404">
    <property type="entry name" value="PTPc_motif"/>
    <property type="match status" value="1"/>
</dbReference>
<dbReference type="InterPro" id="IPR003595">
    <property type="entry name" value="Tyr_Pase_cat"/>
</dbReference>
<evidence type="ECO:0000256" key="9">
    <source>
        <dbReference type="ARBA" id="ARBA00023180"/>
    </source>
</evidence>
<dbReference type="Gene3D" id="2.60.40.10">
    <property type="entry name" value="Immunoglobulins"/>
    <property type="match status" value="6"/>
</dbReference>
<evidence type="ECO:0000256" key="10">
    <source>
        <dbReference type="ARBA" id="ARBA00051722"/>
    </source>
</evidence>
<feature type="domain" description="Fibronectin type-III" evidence="13">
    <location>
        <begin position="27"/>
        <end position="113"/>
    </location>
</feature>
<keyword evidence="8" id="KW-0472">Membrane</keyword>
<dbReference type="SUPFAM" id="SSF52799">
    <property type="entry name" value="(Phosphotyrosine protein) phosphatases II"/>
    <property type="match status" value="1"/>
</dbReference>
<feature type="domain" description="Tyrosine specific protein phosphatases" evidence="12">
    <location>
        <begin position="803"/>
        <end position="876"/>
    </location>
</feature>
<comment type="catalytic activity">
    <reaction evidence="10">
        <text>O-phospho-L-tyrosyl-[protein] + H2O = L-tyrosyl-[protein] + phosphate</text>
        <dbReference type="Rhea" id="RHEA:10684"/>
        <dbReference type="Rhea" id="RHEA-COMP:10136"/>
        <dbReference type="Rhea" id="RHEA-COMP:20101"/>
        <dbReference type="ChEBI" id="CHEBI:15377"/>
        <dbReference type="ChEBI" id="CHEBI:43474"/>
        <dbReference type="ChEBI" id="CHEBI:46858"/>
        <dbReference type="ChEBI" id="CHEBI:61978"/>
        <dbReference type="EC" id="3.1.3.48"/>
    </reaction>
</comment>
<keyword evidence="15" id="KW-1185">Reference proteome</keyword>
<dbReference type="PANTHER" id="PTHR46957">
    <property type="entry name" value="CYTOKINE RECEPTOR"/>
    <property type="match status" value="1"/>
</dbReference>
<evidence type="ECO:0000256" key="5">
    <source>
        <dbReference type="ARBA" id="ARBA00022801"/>
    </source>
</evidence>
<dbReference type="GeneTree" id="ENSGT00940000156870"/>
<evidence type="ECO:0000256" key="3">
    <source>
        <dbReference type="ARBA" id="ARBA00022692"/>
    </source>
</evidence>
<evidence type="ECO:0000256" key="7">
    <source>
        <dbReference type="ARBA" id="ARBA00022989"/>
    </source>
</evidence>
<dbReference type="PROSITE" id="PS00383">
    <property type="entry name" value="TYR_PHOSPHATASE_1"/>
    <property type="match status" value="1"/>
</dbReference>
<dbReference type="SMART" id="SM00194">
    <property type="entry name" value="PTPc"/>
    <property type="match status" value="1"/>
</dbReference>
<dbReference type="PROSITE" id="PS50055">
    <property type="entry name" value="TYR_PHOSPHATASE_PTP"/>
    <property type="match status" value="1"/>
</dbReference>
<comment type="subcellular location">
    <subcellularLocation>
        <location evidence="1">Membrane</location>
        <topology evidence="1">Single-pass type I membrane protein</topology>
    </subcellularLocation>
</comment>
<feature type="domain" description="Fibronectin type-III" evidence="13">
    <location>
        <begin position="238"/>
        <end position="325"/>
    </location>
</feature>
<dbReference type="EC" id="3.1.3.48" evidence="2"/>
<reference evidence="14" key="2">
    <citation type="submission" date="2025-08" db="UniProtKB">
        <authorList>
            <consortium name="Ensembl"/>
        </authorList>
    </citation>
    <scope>IDENTIFICATION</scope>
</reference>